<dbReference type="EMBL" id="MG784342">
    <property type="protein sequence ID" value="AUR81249.1"/>
    <property type="molecule type" value="Genomic_DNA"/>
</dbReference>
<accession>A0A2I7QIM9</accession>
<evidence type="ECO:0000313" key="2">
    <source>
        <dbReference type="Proteomes" id="UP000241941"/>
    </source>
</evidence>
<evidence type="ECO:0000313" key="1">
    <source>
        <dbReference type="EMBL" id="AUR81249.1"/>
    </source>
</evidence>
<dbReference type="KEGG" id="vg:55607504"/>
<keyword evidence="2" id="KW-1185">Reference proteome</keyword>
<organism evidence="1 2">
    <name type="scientific">Bacillus phage Carmen17</name>
    <dbReference type="NCBI Taxonomy" id="2072797"/>
    <lineage>
        <taxon>Viruses</taxon>
        <taxon>Duplodnaviria</taxon>
        <taxon>Heunggongvirae</taxon>
        <taxon>Uroviricota</taxon>
        <taxon>Caudoviricetes</taxon>
        <taxon>Gutmannvirinae</taxon>
        <taxon>Carmenvirus</taxon>
        <taxon>Carmenvirus carmen17</taxon>
    </lineage>
</organism>
<reference evidence="1 2" key="2">
    <citation type="journal article" date="2019" name="Microbiol. Resour. Announc.">
        <title>Complete Genome Sequences of Bacillus Bacteriophages Wes44 and Carmen17.</title>
        <authorList>
            <person name="Alder H."/>
            <person name="Himelright M."/>
            <person name="Eisemann E."/>
            <person name="Temple L."/>
        </authorList>
    </citation>
    <scope>NUCLEOTIDE SEQUENCE [LARGE SCALE GENOMIC DNA]</scope>
</reference>
<dbReference type="RefSeq" id="YP_009837322.1">
    <property type="nucleotide sequence ID" value="NC_048698.1"/>
</dbReference>
<dbReference type="Proteomes" id="UP000241941">
    <property type="component" value="Segment"/>
</dbReference>
<protein>
    <submittedName>
        <fullName evidence="1">Uncharacterized protein</fullName>
    </submittedName>
</protein>
<sequence length="44" mass="5490">MGEIAEWMIDQAIWSEPRWDQEYTYKSKLERLTEDFEEEFENES</sequence>
<name>A0A2I7QIM9_9CAUD</name>
<reference evidence="1 2" key="1">
    <citation type="submission" date="2018-01" db="EMBL/GenBank/DDBJ databases">
        <title>Complete Genome of Bacillus phages Carmen17.</title>
        <authorList>
            <person name="Himelright M.J."/>
            <person name="Eisemann E.C."/>
            <person name="Alder H.M."/>
            <person name="Clem A.M."/>
            <person name="Temple L."/>
        </authorList>
    </citation>
    <scope>NUCLEOTIDE SEQUENCE [LARGE SCALE GENOMIC DNA]</scope>
</reference>
<proteinExistence type="predicted"/>
<dbReference type="GeneID" id="55607504"/>